<dbReference type="CDD" id="cd00054">
    <property type="entry name" value="EGF_CA"/>
    <property type="match status" value="1"/>
</dbReference>
<reference evidence="6" key="1">
    <citation type="submission" date="2021-02" db="EMBL/GenBank/DDBJ databases">
        <authorList>
            <person name="Bekaert M."/>
        </authorList>
    </citation>
    <scope>NUCLEOTIDE SEQUENCE</scope>
    <source>
        <strain evidence="6">IoA-00</strain>
    </source>
</reference>
<dbReference type="InterPro" id="IPR016186">
    <property type="entry name" value="C-type_lectin-like/link_sf"/>
</dbReference>
<dbReference type="FunFam" id="2.40.10.10:FF:000002">
    <property type="entry name" value="Transmembrane protease serine"/>
    <property type="match status" value="1"/>
</dbReference>
<dbReference type="Proteomes" id="UP000675881">
    <property type="component" value="Chromosome 9"/>
</dbReference>
<dbReference type="InterPro" id="IPR009003">
    <property type="entry name" value="Peptidase_S1_PA"/>
</dbReference>
<organism evidence="6 7">
    <name type="scientific">Lepeophtheirus salmonis</name>
    <name type="common">Salmon louse</name>
    <name type="synonym">Caligus salmonis</name>
    <dbReference type="NCBI Taxonomy" id="72036"/>
    <lineage>
        <taxon>Eukaryota</taxon>
        <taxon>Metazoa</taxon>
        <taxon>Ecdysozoa</taxon>
        <taxon>Arthropoda</taxon>
        <taxon>Crustacea</taxon>
        <taxon>Multicrustacea</taxon>
        <taxon>Hexanauplia</taxon>
        <taxon>Copepoda</taxon>
        <taxon>Siphonostomatoida</taxon>
        <taxon>Caligidae</taxon>
        <taxon>Lepeophtheirus</taxon>
    </lineage>
</organism>
<feature type="region of interest" description="Disordered" evidence="4">
    <location>
        <begin position="267"/>
        <end position="305"/>
    </location>
</feature>
<dbReference type="Gene3D" id="3.10.100.10">
    <property type="entry name" value="Mannose-Binding Protein A, subunit A"/>
    <property type="match status" value="1"/>
</dbReference>
<accession>A0A7R8D6H6</accession>
<dbReference type="PROSITE" id="PS00135">
    <property type="entry name" value="TRYPSIN_SER"/>
    <property type="match status" value="1"/>
</dbReference>
<dbReference type="PANTHER" id="PTHR24252:SF10">
    <property type="entry name" value="SERINE PROTEASE 56"/>
    <property type="match status" value="1"/>
</dbReference>
<dbReference type="CDD" id="cd00190">
    <property type="entry name" value="Tryp_SPc"/>
    <property type="match status" value="1"/>
</dbReference>
<dbReference type="InterPro" id="IPR001254">
    <property type="entry name" value="Trypsin_dom"/>
</dbReference>
<dbReference type="InterPro" id="IPR000742">
    <property type="entry name" value="EGF"/>
</dbReference>
<dbReference type="Pfam" id="PF00059">
    <property type="entry name" value="Lectin_C"/>
    <property type="match status" value="1"/>
</dbReference>
<keyword evidence="6" id="KW-0378">Hydrolase</keyword>
<evidence type="ECO:0000313" key="6">
    <source>
        <dbReference type="EMBL" id="CAF3044047.1"/>
    </source>
</evidence>
<dbReference type="PROSITE" id="PS50240">
    <property type="entry name" value="TRYPSIN_DOM"/>
    <property type="match status" value="2"/>
</dbReference>
<dbReference type="PROSITE" id="PS00010">
    <property type="entry name" value="ASX_HYDROXYL"/>
    <property type="match status" value="1"/>
</dbReference>
<proteinExistence type="inferred from homology"/>
<dbReference type="GO" id="GO:0006508">
    <property type="term" value="P:proteolysis"/>
    <property type="evidence" value="ECO:0007669"/>
    <property type="project" value="UniProtKB-KW"/>
</dbReference>
<evidence type="ECO:0000256" key="2">
    <source>
        <dbReference type="ARBA" id="ARBA00024195"/>
    </source>
</evidence>
<dbReference type="SMART" id="SM00020">
    <property type="entry name" value="Tryp_SPc"/>
    <property type="match status" value="1"/>
</dbReference>
<dbReference type="Gene3D" id="2.40.10.10">
    <property type="entry name" value="Trypsin-like serine proteases"/>
    <property type="match status" value="2"/>
</dbReference>
<evidence type="ECO:0000256" key="5">
    <source>
        <dbReference type="SAM" id="SignalP"/>
    </source>
</evidence>
<dbReference type="InterPro" id="IPR016187">
    <property type="entry name" value="CTDL_fold"/>
</dbReference>
<keyword evidence="6" id="KW-0472">Membrane</keyword>
<keyword evidence="1" id="KW-1015">Disulfide bond</keyword>
<dbReference type="InterPro" id="IPR043504">
    <property type="entry name" value="Peptidase_S1_PA_chymotrypsin"/>
</dbReference>
<keyword evidence="3" id="KW-0245">EGF-like domain</keyword>
<keyword evidence="6" id="KW-0812">Transmembrane</keyword>
<comment type="caution">
    <text evidence="3">Lacks conserved residue(s) required for the propagation of feature annotation.</text>
</comment>
<dbReference type="PROSITE" id="PS50041">
    <property type="entry name" value="C_TYPE_LECTIN_2"/>
    <property type="match status" value="1"/>
</dbReference>
<feature type="chain" id="PRO_5043972106" evidence="5">
    <location>
        <begin position="19"/>
        <end position="741"/>
    </location>
</feature>
<gene>
    <name evidence="6" type="ORF">LSAA_14680</name>
</gene>
<dbReference type="OrthoDB" id="93664at2759"/>
<dbReference type="PROSITE" id="PS50026">
    <property type="entry name" value="EGF_3"/>
    <property type="match status" value="1"/>
</dbReference>
<keyword evidence="6" id="KW-0645">Protease</keyword>
<dbReference type="InterPro" id="IPR001304">
    <property type="entry name" value="C-type_lectin-like"/>
</dbReference>
<evidence type="ECO:0000256" key="3">
    <source>
        <dbReference type="PROSITE-ProRule" id="PRU00076"/>
    </source>
</evidence>
<keyword evidence="5" id="KW-0732">Signal</keyword>
<protein>
    <submittedName>
        <fullName evidence="6">Serine proteinase stubble,Plasma kallikrein,Transmembrane protease serine 2</fullName>
    </submittedName>
</protein>
<dbReference type="InterPro" id="IPR033116">
    <property type="entry name" value="TRYPSIN_SER"/>
</dbReference>
<dbReference type="EMBL" id="HG994588">
    <property type="protein sequence ID" value="CAF3044047.1"/>
    <property type="molecule type" value="Genomic_DNA"/>
</dbReference>
<dbReference type="SMART" id="SM00034">
    <property type="entry name" value="CLECT"/>
    <property type="match status" value="1"/>
</dbReference>
<sequence>MYGKYITLLALIFSLANANPLQTFPSKSCGSRKKDLSPRASGTYEITNSLSFPWLVKVGLLSGGSGFVPLCSGTVVSPSVAIIPSSCLGEHRRQKLRISYHNGGNDFGLHEVQNIIVHPRYNISHPASQHDIAVVKVRGIYTHYACIPEHGVDPITNCETATYLDDVGEKVMFRRLNSFEPSIKCMETPYLRGYIDSSELIICADVSECQVLGPVFCIDEIGRSRLMGMNTKSKDWCAVGAYTRVANYADWLISTVEYLEGFPYRPEVEDEDEEVPNESKSLKSTPRRALPDEDEEDKDNPCSDEPCGTHARCWNSGSSFMCTCDEEYPEGNPYYACSKCLYDEHCSSASIPDEYFRVGNVSYLIGPVELSWLQAQYECRSRSGTLAEFLDENEQGSILEALRKDNTSGTYWVGASNFENDEDFRWYHSRLDVEIDSKTIVNKTIPDRVDPDQHCVQIFASNGTLAVSSCEFKAKFICQYVSKYHEIEDNDLSQRRQHRRFDTLNPNARYHDVCGRRFVRQSRIVGGGVSDYGEWPWQVSLPHCVKDVSPSNLLMRIGEYNILDDKEAHKHIDARVRRVIIHRRFDKYSYEYDIALIRLNTPVKFRPNIIPICLPDTNSELVGEVGTVTGWGRRTEYGQISPVLREVHIPIISNSKCMSMYRKSGQNEWIPKIFICAGTTNGGRDSCEGDSGGPLVIKRKNGRWGLAGIISWGIGCGDRNRPGVYTRISEFTNWISTNINY</sequence>
<comment type="similarity">
    <text evidence="2">Belongs to the peptidase S1 family. CLIP subfamily.</text>
</comment>
<dbReference type="PANTHER" id="PTHR24252">
    <property type="entry name" value="ACROSIN-RELATED"/>
    <property type="match status" value="1"/>
</dbReference>
<evidence type="ECO:0000256" key="1">
    <source>
        <dbReference type="ARBA" id="ARBA00023157"/>
    </source>
</evidence>
<dbReference type="SUPFAM" id="SSF50494">
    <property type="entry name" value="Trypsin-like serine proteases"/>
    <property type="match status" value="2"/>
</dbReference>
<dbReference type="InterPro" id="IPR000152">
    <property type="entry name" value="EGF-type_Asp/Asn_hydroxyl_site"/>
</dbReference>
<dbReference type="Pfam" id="PF00089">
    <property type="entry name" value="Trypsin"/>
    <property type="match status" value="2"/>
</dbReference>
<dbReference type="CDD" id="cd00037">
    <property type="entry name" value="CLECT"/>
    <property type="match status" value="1"/>
</dbReference>
<evidence type="ECO:0000313" key="7">
    <source>
        <dbReference type="Proteomes" id="UP000675881"/>
    </source>
</evidence>
<dbReference type="SUPFAM" id="SSF56436">
    <property type="entry name" value="C-type lectin-like"/>
    <property type="match status" value="1"/>
</dbReference>
<name>A0A7R8D6H6_LEPSM</name>
<feature type="signal peptide" evidence="5">
    <location>
        <begin position="1"/>
        <end position="18"/>
    </location>
</feature>
<evidence type="ECO:0000256" key="4">
    <source>
        <dbReference type="SAM" id="MobiDB-lite"/>
    </source>
</evidence>
<dbReference type="AlphaFoldDB" id="A0A7R8D6H6"/>
<dbReference type="GO" id="GO:0004252">
    <property type="term" value="F:serine-type endopeptidase activity"/>
    <property type="evidence" value="ECO:0007669"/>
    <property type="project" value="InterPro"/>
</dbReference>
<keyword evidence="7" id="KW-1185">Reference proteome</keyword>